<comment type="subcellular location">
    <subcellularLocation>
        <location evidence="1">Membrane</location>
    </subcellularLocation>
</comment>
<keyword evidence="7" id="KW-0998">Cell outer membrane</keyword>
<sequence length="754" mass="85887">MMRRGYCSLAALLCVVCLLGAYGSHAQELAAVITAVEVSGNQRFDTGTVLSNFGLEVGDRVDQVAIAEGIRRLYSLRVFSDVEVEAEPEPERGGVRLIIIVLEHPTLAQLELRGNRAVSSGDIEKELIPRTGQTISPQTVLRWKRLVLKLYEEKGYLLTTVTEEVGLPDDRGGVHVTLNIDEGRKVKIRDIDIKGNEVFSDEAIERNLTNREKEWYRSGSFKREELDEDLDKIVALYRKHGYVDCKVAEHRFRYDDQREWVTITIVVDEGQQYRVGSIEWVGNEALADDVLRSALKIGTGDIYNVEKVNETLGSLYAAYTEEGYLYVGIDQEESTQGDAIDIFYRIREGRPARIQKLVIAGNSRTKEKVIRRELVALPGEIFRRSSVIRSQQKVMNLGFFENVMLDYRTANEEGDVDLIFKVEEKQTGHLGGGFAYSEIDALTWYLELSEPNLFGRARRGYLRTEWGKRRQNYEFGFTEPWLFDRPISAGFDIFHMTRYRDYYDQKRTGGAVRASAPIPRLDYTRIYGTYRLEDVEIVLGPDIDKSDLSAWFVEGKRRTSSAIFSLIRDSRDYVFNATRGSRLAYTIEVAGGPLGGQVDFHKHVLDARSYWPTFWKFVLMLRGRFGIVDGYSTASSVPSYEYFYLGGAGDYGIRGYPDPTFHPARDIAGRTMMTFTAEHKFLLTDKVYWLLFADAGNAWMNVRDIGSEDWKRGAGTGIRIEIPMLGVLGFDFGYGFDRKPKPRWEFHVQMGGAD</sequence>
<feature type="chain" id="PRO_5006649103" description="Outer membrane protein assembly factor BamA" evidence="9">
    <location>
        <begin position="27"/>
        <end position="754"/>
    </location>
</feature>
<dbReference type="InterPro" id="IPR039910">
    <property type="entry name" value="D15-like"/>
</dbReference>
<evidence type="ECO:0000256" key="7">
    <source>
        <dbReference type="ARBA" id="ARBA00023237"/>
    </source>
</evidence>
<dbReference type="Pfam" id="PF07244">
    <property type="entry name" value="POTRA"/>
    <property type="match status" value="5"/>
</dbReference>
<dbReference type="PIRSF" id="PIRSF006076">
    <property type="entry name" value="OM_assembly_OMP85"/>
    <property type="match status" value="1"/>
</dbReference>
<evidence type="ECO:0000256" key="3">
    <source>
        <dbReference type="ARBA" id="ARBA00022692"/>
    </source>
</evidence>
<evidence type="ECO:0000313" key="12">
    <source>
        <dbReference type="Proteomes" id="UP000051035"/>
    </source>
</evidence>
<protein>
    <recommendedName>
        <fullName evidence="8">Outer membrane protein assembly factor BamA</fullName>
    </recommendedName>
</protein>
<dbReference type="GO" id="GO:0009279">
    <property type="term" value="C:cell outer membrane"/>
    <property type="evidence" value="ECO:0007669"/>
    <property type="project" value="UniProtKB-UniRule"/>
</dbReference>
<keyword evidence="4 9" id="KW-0732">Signal</keyword>
<dbReference type="Proteomes" id="UP000051035">
    <property type="component" value="Unassembled WGS sequence"/>
</dbReference>
<dbReference type="NCBIfam" id="TIGR03303">
    <property type="entry name" value="OM_YaeT"/>
    <property type="match status" value="1"/>
</dbReference>
<accession>A0A0S8JMP1</accession>
<feature type="domain" description="POTRA" evidence="10">
    <location>
        <begin position="105"/>
        <end position="183"/>
    </location>
</feature>
<comment type="caution">
    <text evidence="11">The sequence shown here is derived from an EMBL/GenBank/DDBJ whole genome shotgun (WGS) entry which is preliminary data.</text>
</comment>
<evidence type="ECO:0000256" key="9">
    <source>
        <dbReference type="SAM" id="SignalP"/>
    </source>
</evidence>
<dbReference type="InterPro" id="IPR010827">
    <property type="entry name" value="BamA/TamA_POTRA"/>
</dbReference>
<feature type="domain" description="POTRA" evidence="10">
    <location>
        <begin position="186"/>
        <end position="270"/>
    </location>
</feature>
<keyword evidence="3" id="KW-0812">Transmembrane</keyword>
<name>A0A0S8JMP1_UNCT6</name>
<reference evidence="11 12" key="1">
    <citation type="journal article" date="2015" name="Microbiome">
        <title>Genomic resolution of linkages in carbon, nitrogen, and sulfur cycling among widespread estuary sediment bacteria.</title>
        <authorList>
            <person name="Baker B.J."/>
            <person name="Lazar C.S."/>
            <person name="Teske A.P."/>
            <person name="Dick G.J."/>
        </authorList>
    </citation>
    <scope>NUCLEOTIDE SEQUENCE [LARGE SCALE GENOMIC DNA]</scope>
    <source>
        <strain evidence="11">SM1_40</strain>
    </source>
</reference>
<dbReference type="PANTHER" id="PTHR12815">
    <property type="entry name" value="SORTING AND ASSEMBLY MACHINERY SAMM50 PROTEIN FAMILY MEMBER"/>
    <property type="match status" value="1"/>
</dbReference>
<evidence type="ECO:0000259" key="10">
    <source>
        <dbReference type="PROSITE" id="PS51779"/>
    </source>
</evidence>
<dbReference type="InterPro" id="IPR034746">
    <property type="entry name" value="POTRA"/>
</dbReference>
<feature type="domain" description="POTRA" evidence="10">
    <location>
        <begin position="352"/>
        <end position="425"/>
    </location>
</feature>
<dbReference type="InterPro" id="IPR000184">
    <property type="entry name" value="Bac_surfAg_D15"/>
</dbReference>
<feature type="signal peptide" evidence="9">
    <location>
        <begin position="1"/>
        <end position="26"/>
    </location>
</feature>
<keyword evidence="6" id="KW-0472">Membrane</keyword>
<keyword evidence="2" id="KW-1134">Transmembrane beta strand</keyword>
<evidence type="ECO:0000256" key="6">
    <source>
        <dbReference type="ARBA" id="ARBA00023136"/>
    </source>
</evidence>
<feature type="domain" description="POTRA" evidence="10">
    <location>
        <begin position="31"/>
        <end position="104"/>
    </location>
</feature>
<dbReference type="InterPro" id="IPR023707">
    <property type="entry name" value="OM_assembly_BamA"/>
</dbReference>
<dbReference type="Gene3D" id="2.40.160.50">
    <property type="entry name" value="membrane protein fhac: a member of the omp85/tpsb transporter family"/>
    <property type="match status" value="1"/>
</dbReference>
<dbReference type="EMBL" id="LJVA01000007">
    <property type="protein sequence ID" value="KPL10970.1"/>
    <property type="molecule type" value="Genomic_DNA"/>
</dbReference>
<dbReference type="Gene3D" id="3.10.20.310">
    <property type="entry name" value="membrane protein fhac"/>
    <property type="match status" value="5"/>
</dbReference>
<proteinExistence type="predicted"/>
<evidence type="ECO:0000313" key="11">
    <source>
        <dbReference type="EMBL" id="KPL10970.1"/>
    </source>
</evidence>
<dbReference type="PANTHER" id="PTHR12815:SF47">
    <property type="entry name" value="TRANSLOCATION AND ASSEMBLY MODULE SUBUNIT TAMA"/>
    <property type="match status" value="1"/>
</dbReference>
<dbReference type="GO" id="GO:0071709">
    <property type="term" value="P:membrane assembly"/>
    <property type="evidence" value="ECO:0007669"/>
    <property type="project" value="InterPro"/>
</dbReference>
<organism evidence="11 12">
    <name type="scientific">candidate division TA06 bacterium SM1_40</name>
    <dbReference type="NCBI Taxonomy" id="1703773"/>
    <lineage>
        <taxon>Bacteria</taxon>
        <taxon>Bacteria division TA06</taxon>
    </lineage>
</organism>
<dbReference type="PROSITE" id="PS51779">
    <property type="entry name" value="POTRA"/>
    <property type="match status" value="4"/>
</dbReference>
<gene>
    <name evidence="11" type="ORF">AMJ71_01200</name>
</gene>
<dbReference type="PATRIC" id="fig|1703773.3.peg.2058"/>
<dbReference type="Pfam" id="PF01103">
    <property type="entry name" value="Omp85"/>
    <property type="match status" value="1"/>
</dbReference>
<evidence type="ECO:0000256" key="8">
    <source>
        <dbReference type="NCBIfam" id="TIGR03303"/>
    </source>
</evidence>
<dbReference type="AlphaFoldDB" id="A0A0S8JMP1"/>
<evidence type="ECO:0000256" key="1">
    <source>
        <dbReference type="ARBA" id="ARBA00004370"/>
    </source>
</evidence>
<keyword evidence="5" id="KW-0677">Repeat</keyword>
<evidence type="ECO:0000256" key="5">
    <source>
        <dbReference type="ARBA" id="ARBA00022737"/>
    </source>
</evidence>
<evidence type="ECO:0000256" key="2">
    <source>
        <dbReference type="ARBA" id="ARBA00022452"/>
    </source>
</evidence>
<evidence type="ECO:0000256" key="4">
    <source>
        <dbReference type="ARBA" id="ARBA00022729"/>
    </source>
</evidence>